<feature type="transmembrane region" description="Helical" evidence="1">
    <location>
        <begin position="102"/>
        <end position="123"/>
    </location>
</feature>
<feature type="transmembrane region" description="Helical" evidence="1">
    <location>
        <begin position="12"/>
        <end position="34"/>
    </location>
</feature>
<evidence type="ECO:0000256" key="1">
    <source>
        <dbReference type="SAM" id="Phobius"/>
    </source>
</evidence>
<evidence type="ECO:0000313" key="3">
    <source>
        <dbReference type="Proteomes" id="UP001164929"/>
    </source>
</evidence>
<keyword evidence="1" id="KW-0472">Membrane</keyword>
<keyword evidence="1" id="KW-0812">Transmembrane</keyword>
<gene>
    <name evidence="2" type="ORF">NC653_030241</name>
</gene>
<comment type="caution">
    <text evidence="2">The sequence shown here is derived from an EMBL/GenBank/DDBJ whole genome shotgun (WGS) entry which is preliminary data.</text>
</comment>
<proteinExistence type="predicted"/>
<name>A0AAD6Q021_9ROSI</name>
<dbReference type="Proteomes" id="UP001164929">
    <property type="component" value="Chromosome 13"/>
</dbReference>
<evidence type="ECO:0000313" key="2">
    <source>
        <dbReference type="EMBL" id="KAJ6974107.1"/>
    </source>
</evidence>
<organism evidence="2 3">
    <name type="scientific">Populus alba x Populus x berolinensis</name>
    <dbReference type="NCBI Taxonomy" id="444605"/>
    <lineage>
        <taxon>Eukaryota</taxon>
        <taxon>Viridiplantae</taxon>
        <taxon>Streptophyta</taxon>
        <taxon>Embryophyta</taxon>
        <taxon>Tracheophyta</taxon>
        <taxon>Spermatophyta</taxon>
        <taxon>Magnoliopsida</taxon>
        <taxon>eudicotyledons</taxon>
        <taxon>Gunneridae</taxon>
        <taxon>Pentapetalae</taxon>
        <taxon>rosids</taxon>
        <taxon>fabids</taxon>
        <taxon>Malpighiales</taxon>
        <taxon>Salicaceae</taxon>
        <taxon>Saliceae</taxon>
        <taxon>Populus</taxon>
    </lineage>
</organism>
<keyword evidence="1" id="KW-1133">Transmembrane helix</keyword>
<sequence length="131" mass="14882">MMITFLAPLPTLAAFAVSIVTSMWVSASGVVVVLSDMRFYRWMYWSNPFQFAMNVMTSISFFCNTKERAANCGCPRFPDGSYVWDKLALLRSLDHERMDTDILKLSAMCVLFASLAFIFFIVLKHNSPPQS</sequence>
<reference evidence="2" key="1">
    <citation type="journal article" date="2023" name="Mol. Ecol. Resour.">
        <title>Chromosome-level genome assembly of a triploid poplar Populus alba 'Berolinensis'.</title>
        <authorList>
            <person name="Chen S."/>
            <person name="Yu Y."/>
            <person name="Wang X."/>
            <person name="Wang S."/>
            <person name="Zhang T."/>
            <person name="Zhou Y."/>
            <person name="He R."/>
            <person name="Meng N."/>
            <person name="Wang Y."/>
            <person name="Liu W."/>
            <person name="Liu Z."/>
            <person name="Liu J."/>
            <person name="Guo Q."/>
            <person name="Huang H."/>
            <person name="Sederoff R.R."/>
            <person name="Wang G."/>
            <person name="Qu G."/>
            <person name="Chen S."/>
        </authorList>
    </citation>
    <scope>NUCLEOTIDE SEQUENCE</scope>
    <source>
        <strain evidence="2">SC-2020</strain>
    </source>
</reference>
<keyword evidence="3" id="KW-1185">Reference proteome</keyword>
<accession>A0AAD6Q021</accession>
<protein>
    <submittedName>
        <fullName evidence="2">Uncharacterized protein</fullName>
    </submittedName>
</protein>
<dbReference type="AlphaFoldDB" id="A0AAD6Q021"/>
<dbReference type="EMBL" id="JAQIZT010000013">
    <property type="protein sequence ID" value="KAJ6974107.1"/>
    <property type="molecule type" value="Genomic_DNA"/>
</dbReference>